<dbReference type="EMBL" id="JAKEKT020000023">
    <property type="protein sequence ID" value="KAL1644412.1"/>
    <property type="molecule type" value="Genomic_DNA"/>
</dbReference>
<keyword evidence="2" id="KW-1185">Reference proteome</keyword>
<sequence length="125" mass="14518">MSHRCSVSETWPAHAAYHPSEDVFKLSIRRGVPVRWQRKVETLQLRCFSKQLRQNQVPVRSWEAVFKHPDMQIREMGEGILHQMHLPLNKAFVEGPIVGIRLFVFPPEAVELSYSPQLFGDVKVQ</sequence>
<accession>A0ABR3TUD0</accession>
<dbReference type="Proteomes" id="UP001521184">
    <property type="component" value="Unassembled WGS sequence"/>
</dbReference>
<reference evidence="1 2" key="1">
    <citation type="journal article" date="2023" name="Plant Dis.">
        <title>First Report of Diplodia intermedia Causing Canker and Dieback Diseases on Apple Trees in Canada.</title>
        <authorList>
            <person name="Ellouze W."/>
            <person name="Ilyukhin E."/>
            <person name="Sulman M."/>
            <person name="Ali S."/>
        </authorList>
    </citation>
    <scope>NUCLEOTIDE SEQUENCE [LARGE SCALE GENOMIC DNA]</scope>
    <source>
        <strain evidence="1 2">M45-28</strain>
    </source>
</reference>
<organism evidence="1 2">
    <name type="scientific">Diplodia intermedia</name>
    <dbReference type="NCBI Taxonomy" id="856260"/>
    <lineage>
        <taxon>Eukaryota</taxon>
        <taxon>Fungi</taxon>
        <taxon>Dikarya</taxon>
        <taxon>Ascomycota</taxon>
        <taxon>Pezizomycotina</taxon>
        <taxon>Dothideomycetes</taxon>
        <taxon>Dothideomycetes incertae sedis</taxon>
        <taxon>Botryosphaeriales</taxon>
        <taxon>Botryosphaeriaceae</taxon>
        <taxon>Diplodia</taxon>
    </lineage>
</organism>
<evidence type="ECO:0000313" key="1">
    <source>
        <dbReference type="EMBL" id="KAL1644412.1"/>
    </source>
</evidence>
<comment type="caution">
    <text evidence="1">The sequence shown here is derived from an EMBL/GenBank/DDBJ whole genome shotgun (WGS) entry which is preliminary data.</text>
</comment>
<name>A0ABR3TUD0_9PEZI</name>
<proteinExistence type="predicted"/>
<evidence type="ECO:0000313" key="2">
    <source>
        <dbReference type="Proteomes" id="UP001521184"/>
    </source>
</evidence>
<protein>
    <submittedName>
        <fullName evidence="1">Uncharacterized protein</fullName>
    </submittedName>
</protein>
<gene>
    <name evidence="1" type="ORF">SLS58_004326</name>
</gene>